<accession>A0A0N5BJP5</accession>
<dbReference type="WBParaSite" id="SPAL_0000616800.1">
    <property type="protein sequence ID" value="SPAL_0000616800.1"/>
    <property type="gene ID" value="SPAL_0000616800"/>
</dbReference>
<dbReference type="InterPro" id="IPR012816">
    <property type="entry name" value="NADAR"/>
</dbReference>
<dbReference type="STRING" id="174720.A0A0N5BJP5"/>
<feature type="domain" description="NADAR" evidence="1">
    <location>
        <begin position="5"/>
        <end position="162"/>
    </location>
</feature>
<sequence>MDNCETSYFSNFYHCPFVDDKTQITFNNVEQYFQYYKAALFKDEETQREILNADTPYEAKRLGGRVRNFQESLWNERRIAIMDDALSLKFSVPRMRIILKNFYEGTSRSSRKRTFIEISASRFWGCSPAIMNNTFNSNNFSCSNHYGSNMLGKSITRLAESLFN</sequence>
<dbReference type="SUPFAM" id="SSF143990">
    <property type="entry name" value="YbiA-like"/>
    <property type="match status" value="1"/>
</dbReference>
<protein>
    <submittedName>
        <fullName evidence="3">DUF1768 domain-containing protein</fullName>
    </submittedName>
</protein>
<organism evidence="2 3">
    <name type="scientific">Strongyloides papillosus</name>
    <name type="common">Intestinal threadworm</name>
    <dbReference type="NCBI Taxonomy" id="174720"/>
    <lineage>
        <taxon>Eukaryota</taxon>
        <taxon>Metazoa</taxon>
        <taxon>Ecdysozoa</taxon>
        <taxon>Nematoda</taxon>
        <taxon>Chromadorea</taxon>
        <taxon>Rhabditida</taxon>
        <taxon>Tylenchina</taxon>
        <taxon>Panagrolaimomorpha</taxon>
        <taxon>Strongyloidoidea</taxon>
        <taxon>Strongyloididae</taxon>
        <taxon>Strongyloides</taxon>
    </lineage>
</organism>
<evidence type="ECO:0000313" key="2">
    <source>
        <dbReference type="Proteomes" id="UP000046392"/>
    </source>
</evidence>
<dbReference type="Proteomes" id="UP000046392">
    <property type="component" value="Unplaced"/>
</dbReference>
<reference evidence="3" key="1">
    <citation type="submission" date="2017-02" db="UniProtKB">
        <authorList>
            <consortium name="WormBaseParasite"/>
        </authorList>
    </citation>
    <scope>IDENTIFICATION</scope>
</reference>
<dbReference type="InterPro" id="IPR037238">
    <property type="entry name" value="YbiA-like_sf"/>
</dbReference>
<dbReference type="CDD" id="cd15457">
    <property type="entry name" value="NADAR"/>
    <property type="match status" value="1"/>
</dbReference>
<name>A0A0N5BJP5_STREA</name>
<proteinExistence type="predicted"/>
<dbReference type="NCBIfam" id="TIGR02464">
    <property type="entry name" value="ribofla_fusion"/>
    <property type="match status" value="1"/>
</dbReference>
<evidence type="ECO:0000259" key="1">
    <source>
        <dbReference type="Pfam" id="PF08719"/>
    </source>
</evidence>
<dbReference type="Gene3D" id="1.10.357.40">
    <property type="entry name" value="YbiA-like"/>
    <property type="match status" value="1"/>
</dbReference>
<evidence type="ECO:0000313" key="3">
    <source>
        <dbReference type="WBParaSite" id="SPAL_0000616800.1"/>
    </source>
</evidence>
<dbReference type="Pfam" id="PF08719">
    <property type="entry name" value="NADAR"/>
    <property type="match status" value="1"/>
</dbReference>
<dbReference type="AlphaFoldDB" id="A0A0N5BJP5"/>
<keyword evidence="2" id="KW-1185">Reference proteome</keyword>